<proteinExistence type="predicted"/>
<gene>
    <name evidence="1" type="ORF">Pcinc_008158</name>
</gene>
<sequence length="157" mass="17782">MFWINFPSFEGLFAVQLVLHLVDPSGKESQLEFSVTLHETPLEKTKVTYHQVFLVVLIITSISQYINFPQQHTLISRCNVLAAAELMHELRPLLLSSFPLLLLHYNDHSCLLHDGPYICGKWSSGTGFSAYTDTSTRVFFVCRCNTVNITQHHGTDG</sequence>
<accession>A0AAE1KWQ9</accession>
<dbReference type="EMBL" id="JAWQEG010000612">
    <property type="protein sequence ID" value="KAK3887754.1"/>
    <property type="molecule type" value="Genomic_DNA"/>
</dbReference>
<dbReference type="Proteomes" id="UP001286313">
    <property type="component" value="Unassembled WGS sequence"/>
</dbReference>
<keyword evidence="2" id="KW-1185">Reference proteome</keyword>
<name>A0AAE1KWQ9_PETCI</name>
<reference evidence="1" key="1">
    <citation type="submission" date="2023-10" db="EMBL/GenBank/DDBJ databases">
        <title>Genome assemblies of two species of porcelain crab, Petrolisthes cinctipes and Petrolisthes manimaculis (Anomura: Porcellanidae).</title>
        <authorList>
            <person name="Angst P."/>
        </authorList>
    </citation>
    <scope>NUCLEOTIDE SEQUENCE</scope>
    <source>
        <strain evidence="1">PB745_01</strain>
        <tissue evidence="1">Gill</tissue>
    </source>
</reference>
<organism evidence="1 2">
    <name type="scientific">Petrolisthes cinctipes</name>
    <name type="common">Flat porcelain crab</name>
    <dbReference type="NCBI Taxonomy" id="88211"/>
    <lineage>
        <taxon>Eukaryota</taxon>
        <taxon>Metazoa</taxon>
        <taxon>Ecdysozoa</taxon>
        <taxon>Arthropoda</taxon>
        <taxon>Crustacea</taxon>
        <taxon>Multicrustacea</taxon>
        <taxon>Malacostraca</taxon>
        <taxon>Eumalacostraca</taxon>
        <taxon>Eucarida</taxon>
        <taxon>Decapoda</taxon>
        <taxon>Pleocyemata</taxon>
        <taxon>Anomura</taxon>
        <taxon>Galatheoidea</taxon>
        <taxon>Porcellanidae</taxon>
        <taxon>Petrolisthes</taxon>
    </lineage>
</organism>
<comment type="caution">
    <text evidence="1">The sequence shown here is derived from an EMBL/GenBank/DDBJ whole genome shotgun (WGS) entry which is preliminary data.</text>
</comment>
<protein>
    <submittedName>
        <fullName evidence="1">Uncharacterized protein</fullName>
    </submittedName>
</protein>
<evidence type="ECO:0000313" key="2">
    <source>
        <dbReference type="Proteomes" id="UP001286313"/>
    </source>
</evidence>
<dbReference type="AlphaFoldDB" id="A0AAE1KWQ9"/>
<evidence type="ECO:0000313" key="1">
    <source>
        <dbReference type="EMBL" id="KAK3887754.1"/>
    </source>
</evidence>